<comment type="function">
    <text evidence="1 9">Catalyzes the reversible cyclization of carbamoyl aspartate to dihydroorotate.</text>
</comment>
<feature type="binding site" evidence="9">
    <location>
        <position position="220"/>
    </location>
    <ligand>
        <name>substrate</name>
    </ligand>
</feature>
<feature type="binding site" evidence="9">
    <location>
        <position position="264"/>
    </location>
    <ligand>
        <name>substrate</name>
    </ligand>
</feature>
<proteinExistence type="inferred from homology"/>
<feature type="active site" evidence="9">
    <location>
        <position position="248"/>
    </location>
</feature>
<evidence type="ECO:0000256" key="2">
    <source>
        <dbReference type="ARBA" id="ARBA00004880"/>
    </source>
</evidence>
<dbReference type="Gene3D" id="3.20.20.140">
    <property type="entry name" value="Metal-dependent hydrolases"/>
    <property type="match status" value="1"/>
</dbReference>
<feature type="binding site" evidence="9">
    <location>
        <position position="137"/>
    </location>
    <ligand>
        <name>Zn(2+)</name>
        <dbReference type="ChEBI" id="CHEBI:29105"/>
        <label>2</label>
    </ligand>
</feature>
<feature type="binding site" evidence="9">
    <location>
        <begin position="16"/>
        <end position="18"/>
    </location>
    <ligand>
        <name>substrate</name>
    </ligand>
</feature>
<comment type="caution">
    <text evidence="12">The sequence shown here is derived from an EMBL/GenBank/DDBJ whole genome shotgun (WGS) entry which is preliminary data.</text>
</comment>
<organism evidence="12 13">
    <name type="scientific">Falsigemmobacter faecalis</name>
    <dbReference type="NCBI Taxonomy" id="2488730"/>
    <lineage>
        <taxon>Bacteria</taxon>
        <taxon>Pseudomonadati</taxon>
        <taxon>Pseudomonadota</taxon>
        <taxon>Alphaproteobacteria</taxon>
        <taxon>Rhodobacterales</taxon>
        <taxon>Paracoccaceae</taxon>
        <taxon>Falsigemmobacter</taxon>
    </lineage>
</organism>
<evidence type="ECO:0000256" key="3">
    <source>
        <dbReference type="ARBA" id="ARBA00005631"/>
    </source>
</evidence>
<name>A0A3P3DHW1_9RHOB</name>
<comment type="cofactor">
    <cofactor evidence="9 10">
        <name>Zn(2+)</name>
        <dbReference type="ChEBI" id="CHEBI:29105"/>
    </cofactor>
    <text evidence="9 10">Binds 2 Zn(2+) ions per subunit.</text>
</comment>
<dbReference type="PANTHER" id="PTHR43137:SF1">
    <property type="entry name" value="DIHYDROOROTASE"/>
    <property type="match status" value="1"/>
</dbReference>
<dbReference type="InterPro" id="IPR006680">
    <property type="entry name" value="Amidohydro-rel"/>
</dbReference>
<evidence type="ECO:0000313" key="13">
    <source>
        <dbReference type="Proteomes" id="UP000282125"/>
    </source>
</evidence>
<evidence type="ECO:0000256" key="5">
    <source>
        <dbReference type="ARBA" id="ARBA00022723"/>
    </source>
</evidence>
<keyword evidence="8 9" id="KW-0665">Pyrimidine biosynthesis</keyword>
<keyword evidence="5 9" id="KW-0479">Metal-binding</keyword>
<evidence type="ECO:0000256" key="6">
    <source>
        <dbReference type="ARBA" id="ARBA00022801"/>
    </source>
</evidence>
<gene>
    <name evidence="9" type="primary">pyrC</name>
    <name evidence="12" type="ORF">EG244_12280</name>
</gene>
<evidence type="ECO:0000256" key="7">
    <source>
        <dbReference type="ARBA" id="ARBA00022833"/>
    </source>
</evidence>
<feature type="binding site" evidence="9">
    <location>
        <position position="137"/>
    </location>
    <ligand>
        <name>substrate</name>
    </ligand>
</feature>
<feature type="binding site" description="via carbamate group" evidence="9">
    <location>
        <position position="100"/>
    </location>
    <ligand>
        <name>Zn(2+)</name>
        <dbReference type="ChEBI" id="CHEBI:29105"/>
        <label>1</label>
    </ligand>
</feature>
<dbReference type="PROSITE" id="PS00483">
    <property type="entry name" value="DIHYDROOROTASE_2"/>
    <property type="match status" value="1"/>
</dbReference>
<dbReference type="NCBIfam" id="TIGR00856">
    <property type="entry name" value="pyrC_dimer"/>
    <property type="match status" value="1"/>
</dbReference>
<comment type="subunit">
    <text evidence="9">Homodimer.</text>
</comment>
<feature type="binding site" evidence="9">
    <location>
        <position position="175"/>
    </location>
    <ligand>
        <name>Zn(2+)</name>
        <dbReference type="ChEBI" id="CHEBI:29105"/>
        <label>2</label>
    </ligand>
</feature>
<dbReference type="PROSITE" id="PS00482">
    <property type="entry name" value="DIHYDROOROTASE_1"/>
    <property type="match status" value="1"/>
</dbReference>
<comment type="pathway">
    <text evidence="2 9 10">Pyrimidine metabolism; UMP biosynthesis via de novo pathway; (S)-dihydroorotate from bicarbonate: step 3/3.</text>
</comment>
<comment type="similarity">
    <text evidence="3 9 10">Belongs to the metallo-dependent hydrolases superfamily. DHOase family. Class II DHOase subfamily.</text>
</comment>
<dbReference type="InterPro" id="IPR004721">
    <property type="entry name" value="DHOdimr"/>
</dbReference>
<dbReference type="Pfam" id="PF01979">
    <property type="entry name" value="Amidohydro_1"/>
    <property type="match status" value="1"/>
</dbReference>
<dbReference type="UniPathway" id="UPA00070">
    <property type="reaction ID" value="UER00117"/>
</dbReference>
<dbReference type="GO" id="GO:0044205">
    <property type="term" value="P:'de novo' UMP biosynthetic process"/>
    <property type="evidence" value="ECO:0007669"/>
    <property type="project" value="UniProtKB-UniRule"/>
</dbReference>
<dbReference type="PIRSF" id="PIRSF001237">
    <property type="entry name" value="DHOdimr"/>
    <property type="match status" value="1"/>
</dbReference>
<dbReference type="EC" id="3.5.2.3" evidence="4 9"/>
<evidence type="ECO:0000313" key="12">
    <source>
        <dbReference type="EMBL" id="RRH73840.1"/>
    </source>
</evidence>
<evidence type="ECO:0000256" key="4">
    <source>
        <dbReference type="ARBA" id="ARBA00012860"/>
    </source>
</evidence>
<comment type="catalytic activity">
    <reaction evidence="9 10">
        <text>(S)-dihydroorotate + H2O = N-carbamoyl-L-aspartate + H(+)</text>
        <dbReference type="Rhea" id="RHEA:24296"/>
        <dbReference type="ChEBI" id="CHEBI:15377"/>
        <dbReference type="ChEBI" id="CHEBI:15378"/>
        <dbReference type="ChEBI" id="CHEBI:30864"/>
        <dbReference type="ChEBI" id="CHEBI:32814"/>
        <dbReference type="EC" id="3.5.2.3"/>
    </reaction>
</comment>
<reference evidence="12 13" key="1">
    <citation type="submission" date="2018-11" db="EMBL/GenBank/DDBJ databases">
        <title>Gemmobacter sp. nov., YIM 102744-1 draft genome.</title>
        <authorList>
            <person name="Li G."/>
            <person name="Jiang Y."/>
        </authorList>
    </citation>
    <scope>NUCLEOTIDE SEQUENCE [LARGE SCALE GENOMIC DNA]</scope>
    <source>
        <strain evidence="12 13">YIM 102744-1</strain>
    </source>
</reference>
<evidence type="ECO:0000256" key="8">
    <source>
        <dbReference type="ARBA" id="ARBA00022975"/>
    </source>
</evidence>
<feature type="binding site" evidence="9">
    <location>
        <position position="42"/>
    </location>
    <ligand>
        <name>substrate</name>
    </ligand>
</feature>
<evidence type="ECO:0000256" key="1">
    <source>
        <dbReference type="ARBA" id="ARBA00002368"/>
    </source>
</evidence>
<evidence type="ECO:0000259" key="11">
    <source>
        <dbReference type="Pfam" id="PF01979"/>
    </source>
</evidence>
<feature type="binding site" evidence="9">
    <location>
        <position position="252"/>
    </location>
    <ligand>
        <name>substrate</name>
    </ligand>
</feature>
<feature type="modified residue" description="N6-carboxylysine" evidence="9">
    <location>
        <position position="100"/>
    </location>
</feature>
<dbReference type="Proteomes" id="UP000282125">
    <property type="component" value="Unassembled WGS sequence"/>
</dbReference>
<evidence type="ECO:0000256" key="9">
    <source>
        <dbReference type="HAMAP-Rule" id="MF_00219"/>
    </source>
</evidence>
<feature type="domain" description="Amidohydrolase-related" evidence="11">
    <location>
        <begin position="12"/>
        <end position="310"/>
    </location>
</feature>
<keyword evidence="7 9" id="KW-0862">Zinc</keyword>
<accession>A0A3P3DHW1</accession>
<dbReference type="GO" id="GO:0008270">
    <property type="term" value="F:zinc ion binding"/>
    <property type="evidence" value="ECO:0007669"/>
    <property type="project" value="UniProtKB-UniRule"/>
</dbReference>
<protein>
    <recommendedName>
        <fullName evidence="4 9">Dihydroorotase</fullName>
        <shortName evidence="9">DHOase</shortName>
        <ecNumber evidence="4 9">3.5.2.3</ecNumber>
    </recommendedName>
</protein>
<feature type="binding site" evidence="9">
    <location>
        <position position="16"/>
    </location>
    <ligand>
        <name>Zn(2+)</name>
        <dbReference type="ChEBI" id="CHEBI:29105"/>
        <label>1</label>
    </ligand>
</feature>
<dbReference type="AlphaFoldDB" id="A0A3P3DHW1"/>
<dbReference type="InterPro" id="IPR002195">
    <property type="entry name" value="Dihydroorotase_CS"/>
</dbReference>
<evidence type="ECO:0000256" key="10">
    <source>
        <dbReference type="RuleBase" id="RU003440"/>
    </source>
</evidence>
<dbReference type="GO" id="GO:0004151">
    <property type="term" value="F:dihydroorotase activity"/>
    <property type="evidence" value="ECO:0007669"/>
    <property type="project" value="UniProtKB-UniRule"/>
</dbReference>
<keyword evidence="13" id="KW-1185">Reference proteome</keyword>
<dbReference type="CDD" id="cd01294">
    <property type="entry name" value="DHOase"/>
    <property type="match status" value="1"/>
</dbReference>
<dbReference type="RefSeq" id="WP_124965290.1">
    <property type="nucleotide sequence ID" value="NZ_RRAZ01000016.1"/>
</dbReference>
<dbReference type="GO" id="GO:0005829">
    <property type="term" value="C:cytosol"/>
    <property type="evidence" value="ECO:0007669"/>
    <property type="project" value="TreeGrafter"/>
</dbReference>
<dbReference type="OrthoDB" id="9808095at2"/>
<keyword evidence="6 9" id="KW-0378">Hydrolase</keyword>
<dbReference type="PANTHER" id="PTHR43137">
    <property type="entry name" value="DIHYDROOROTASE"/>
    <property type="match status" value="1"/>
</dbReference>
<feature type="binding site" description="via carbamate group" evidence="9">
    <location>
        <position position="100"/>
    </location>
    <ligand>
        <name>Zn(2+)</name>
        <dbReference type="ChEBI" id="CHEBI:29105"/>
        <label>2</label>
    </ligand>
</feature>
<feature type="binding site" evidence="9">
    <location>
        <position position="14"/>
    </location>
    <ligand>
        <name>Zn(2+)</name>
        <dbReference type="ChEBI" id="CHEBI:29105"/>
        <label>1</label>
    </ligand>
</feature>
<sequence length="346" mass="37667">MTQSITLRRPDDWHLHLRDGAMLQGILPETSRDFARAIIMPNLVPPVVTGADAASYRDRILAALPQGDQFEPLMTLYLTEGTDPADLAAAAASGLIKAVKLYPAGATTNSHGGVRDFDKVRGVLEKMAEIGLPLCMHGEVVDHEVDIFDREAVFIDKVLEPIRRATPGLRVVMEHITTQNGVDYVRSAEKDLAATITTHHLIINRNHILVGGIKPHYYCLPVAKREEHRLALREAATSGDARFFLGTDSAPHIDALKEHACGCAGCFTATNTMSILAHVFEEEGALDRLEAFTSLNGPGYYGLPLNEGQLTLVKGDEPVAYPAKIETGAGPVTVFDPGFPLYWRVA</sequence>
<dbReference type="InterPro" id="IPR032466">
    <property type="entry name" value="Metal_Hydrolase"/>
</dbReference>
<dbReference type="GO" id="GO:0006207">
    <property type="term" value="P:'de novo' pyrimidine nucleobase biosynthetic process"/>
    <property type="evidence" value="ECO:0007669"/>
    <property type="project" value="TreeGrafter"/>
</dbReference>
<dbReference type="HAMAP" id="MF_00219">
    <property type="entry name" value="PyrC_classII"/>
    <property type="match status" value="1"/>
</dbReference>
<dbReference type="SUPFAM" id="SSF51556">
    <property type="entry name" value="Metallo-dependent hydrolases"/>
    <property type="match status" value="1"/>
</dbReference>
<dbReference type="EMBL" id="RRAZ01000016">
    <property type="protein sequence ID" value="RRH73840.1"/>
    <property type="molecule type" value="Genomic_DNA"/>
</dbReference>
<feature type="binding site" evidence="9">
    <location>
        <position position="248"/>
    </location>
    <ligand>
        <name>Zn(2+)</name>
        <dbReference type="ChEBI" id="CHEBI:29105"/>
        <label>1</label>
    </ligand>
</feature>